<reference evidence="2" key="1">
    <citation type="submission" date="2013-11" db="EMBL/GenBank/DDBJ databases">
        <title>The genomic landscape of the Guanapo guppy.</title>
        <authorList>
            <person name="Kuenstner A."/>
            <person name="Dreyer C."/>
        </authorList>
    </citation>
    <scope>NUCLEOTIDE SEQUENCE</scope>
    <source>
        <strain evidence="2">Guanapo</strain>
    </source>
</reference>
<dbReference type="GeneTree" id="ENSGT00940000154390"/>
<sequence>MHEDFIQENDPYWCLQKNKRKFCTDFKDVFHERDQCQKKAEEFTNQSLKPAVEDFICRSLGLDIVDKMLIREEFSTRMSFQYSILLDLISKSDFKCFLSYICSYDDYVKSWISDRIRQIFSSGSTVCEFEDKYLKCCIDHINAAINKAKAENTISLRTFFAHWLNGCVEEMTEALRVEFKNIKFDSKLSHLYVKPQNELFTKVVGCGKQCPFCKIPCDAGGEAHTQHFGSLHRPEGLGQFRWEHSKKLMTDICSSLVISDMRFRCSATKGEWHYYKKYREIYPNWNIAPDVSLEASDYWKYVMATYNEEFAQEYDAEPGDIPEAWKKITEKRAKESLKESFNIK</sequence>
<proteinExistence type="predicted"/>
<keyword evidence="2" id="KW-1185">Reference proteome</keyword>
<evidence type="ECO:0000313" key="1">
    <source>
        <dbReference type="Ensembl" id="ENSPREP00000022557.1"/>
    </source>
</evidence>
<dbReference type="PANTHER" id="PTHR14819">
    <property type="entry name" value="GTP-BINDING"/>
    <property type="match status" value="1"/>
</dbReference>
<organism evidence="1 2">
    <name type="scientific">Poecilia reticulata</name>
    <name type="common">Guppy</name>
    <name type="synonym">Acanthophacelus reticulatus</name>
    <dbReference type="NCBI Taxonomy" id="8081"/>
    <lineage>
        <taxon>Eukaryota</taxon>
        <taxon>Metazoa</taxon>
        <taxon>Chordata</taxon>
        <taxon>Craniata</taxon>
        <taxon>Vertebrata</taxon>
        <taxon>Euteleostomi</taxon>
        <taxon>Actinopterygii</taxon>
        <taxon>Neopterygii</taxon>
        <taxon>Teleostei</taxon>
        <taxon>Neoteleostei</taxon>
        <taxon>Acanthomorphata</taxon>
        <taxon>Ovalentaria</taxon>
        <taxon>Atherinomorphae</taxon>
        <taxon>Cyprinodontiformes</taxon>
        <taxon>Poeciliidae</taxon>
        <taxon>Poeciliinae</taxon>
        <taxon>Poecilia</taxon>
    </lineage>
</organism>
<dbReference type="OMA" id="CCIDHIN"/>
<accession>A0A3P9PL18</accession>
<dbReference type="Bgee" id="ENSPREG00000015238">
    <property type="expression patterns" value="Expressed in caudal fin"/>
</dbReference>
<dbReference type="STRING" id="8081.ENSPREP00000022557"/>
<reference evidence="1" key="2">
    <citation type="submission" date="2025-08" db="UniProtKB">
        <authorList>
            <consortium name="Ensembl"/>
        </authorList>
    </citation>
    <scope>IDENTIFICATION</scope>
    <source>
        <strain evidence="1">Guanapo</strain>
    </source>
</reference>
<dbReference type="PANTHER" id="PTHR14819:SF9">
    <property type="entry name" value="UP-REGULATOR OF CELL PROLIFERATION-LIKE"/>
    <property type="match status" value="1"/>
</dbReference>
<dbReference type="AlphaFoldDB" id="A0A3P9PL18"/>
<protein>
    <recommendedName>
        <fullName evidence="3">VLIG-type G domain-containing protein</fullName>
    </recommendedName>
</protein>
<evidence type="ECO:0000313" key="2">
    <source>
        <dbReference type="Proteomes" id="UP000242638"/>
    </source>
</evidence>
<dbReference type="InterPro" id="IPR052986">
    <property type="entry name" value="VLIG_GTPase"/>
</dbReference>
<name>A0A3P9PL18_POERE</name>
<dbReference type="Proteomes" id="UP000242638">
    <property type="component" value="Unassembled WGS sequence"/>
</dbReference>
<reference evidence="1" key="3">
    <citation type="submission" date="2025-09" db="UniProtKB">
        <authorList>
            <consortium name="Ensembl"/>
        </authorList>
    </citation>
    <scope>IDENTIFICATION</scope>
    <source>
        <strain evidence="1">Guanapo</strain>
    </source>
</reference>
<evidence type="ECO:0008006" key="3">
    <source>
        <dbReference type="Google" id="ProtNLM"/>
    </source>
</evidence>
<dbReference type="Ensembl" id="ENSPRET00000022794.1">
    <property type="protein sequence ID" value="ENSPREP00000022557.1"/>
    <property type="gene ID" value="ENSPREG00000015238.1"/>
</dbReference>